<dbReference type="PANTHER" id="PTHR43283:SF7">
    <property type="entry name" value="BETA-LACTAMASE-RELATED DOMAIN-CONTAINING PROTEIN"/>
    <property type="match status" value="1"/>
</dbReference>
<evidence type="ECO:0000313" key="3">
    <source>
        <dbReference type="EMBL" id="OKA25887.1"/>
    </source>
</evidence>
<feature type="region of interest" description="Disordered" evidence="1">
    <location>
        <begin position="486"/>
        <end position="505"/>
    </location>
</feature>
<dbReference type="GO" id="GO:0016787">
    <property type="term" value="F:hydrolase activity"/>
    <property type="evidence" value="ECO:0007669"/>
    <property type="project" value="UniProtKB-KW"/>
</dbReference>
<protein>
    <submittedName>
        <fullName evidence="3">6-aminohexanoate hydrolase</fullName>
    </submittedName>
</protein>
<dbReference type="RefSeq" id="WP_073509352.1">
    <property type="nucleotide sequence ID" value="NZ_MPJD01000015.1"/>
</dbReference>
<name>A0A853ZY73_9PSED</name>
<accession>A0A853ZY73</accession>
<dbReference type="PANTHER" id="PTHR43283">
    <property type="entry name" value="BETA-LACTAMASE-RELATED"/>
    <property type="match status" value="1"/>
</dbReference>
<dbReference type="SUPFAM" id="SSF56601">
    <property type="entry name" value="beta-lactamase/transpeptidase-like"/>
    <property type="match status" value="1"/>
</dbReference>
<dbReference type="InterPro" id="IPR050789">
    <property type="entry name" value="Diverse_Enzym_Activities"/>
</dbReference>
<dbReference type="Gene3D" id="3.40.710.10">
    <property type="entry name" value="DD-peptidase/beta-lactamase superfamily"/>
    <property type="match status" value="1"/>
</dbReference>
<dbReference type="Proteomes" id="UP000185990">
    <property type="component" value="Unassembled WGS sequence"/>
</dbReference>
<organism evidence="3 4">
    <name type="scientific">Pseudomonas versuta</name>
    <dbReference type="NCBI Taxonomy" id="1788301"/>
    <lineage>
        <taxon>Bacteria</taxon>
        <taxon>Pseudomonadati</taxon>
        <taxon>Pseudomonadota</taxon>
        <taxon>Gammaproteobacteria</taxon>
        <taxon>Pseudomonadales</taxon>
        <taxon>Pseudomonadaceae</taxon>
        <taxon>Pseudomonas</taxon>
    </lineage>
</organism>
<dbReference type="AlphaFoldDB" id="A0A853ZY73"/>
<dbReference type="Pfam" id="PF00144">
    <property type="entry name" value="Beta-lactamase"/>
    <property type="match status" value="1"/>
</dbReference>
<comment type="caution">
    <text evidence="3">The sequence shown here is derived from an EMBL/GenBank/DDBJ whole genome shotgun (WGS) entry which is preliminary data.</text>
</comment>
<evidence type="ECO:0000259" key="2">
    <source>
        <dbReference type="Pfam" id="PF00144"/>
    </source>
</evidence>
<dbReference type="InterPro" id="IPR001466">
    <property type="entry name" value="Beta-lactam-related"/>
</dbReference>
<evidence type="ECO:0000256" key="1">
    <source>
        <dbReference type="SAM" id="MobiDB-lite"/>
    </source>
</evidence>
<reference evidence="3 4" key="1">
    <citation type="submission" date="2016-11" db="EMBL/GenBank/DDBJ databases">
        <title>Draft genome of Pseudomonas versuta A4R1.12.</title>
        <authorList>
            <person name="See-Too W.-S."/>
        </authorList>
    </citation>
    <scope>NUCLEOTIDE SEQUENCE [LARGE SCALE GENOMIC DNA]</scope>
    <source>
        <strain evidence="3 4">A4R1.12</strain>
    </source>
</reference>
<sequence>MTSLPLRRASPSQQRVSARGVSDFIDGVNAAGLELHSFMLYRDGAVVAEAFWAPYRADRLHVQHSATKSWVSMAIGLLVDDGLLSLDARVVGFFAADCPAHISEHLAAMTVRDLLTMRTGHRQGISGGAWRGRSESWVRLFLNEPVEDPPGQRFIYSSASSFMLSAIVSVVSGQTAFELCNARIFQPMGMGRIDWDLAPGGYNTGGNGLSCSTEDLLKFGVLHLQQGNWQGQQLLSSEWVAEATRGHVEDVWMGAFDGKRYLGRDESGAAGITRREGYGYQWWMTLHGGYYASGVFGQQCIVLPEQNAVIAFTAGLPLGERRLHSLLWEHLLPALDGPADSAADPGLAALLARQQRPSLSGASTSSRQAGFSGTFVMQANEDQVSQVRLVFGAGFCDFYLTDPRGTHCIRAGFADAIESRTSMTGHYLHHQYQPDMTPVVAQAVWTEDGALSMSWQFVETAFCDRVICRLEHGTLSVDRSVNVNAGPLQRPTLSGHPATAFQESP</sequence>
<dbReference type="InterPro" id="IPR012338">
    <property type="entry name" value="Beta-lactam/transpept-like"/>
</dbReference>
<dbReference type="EMBL" id="MPJD01000015">
    <property type="protein sequence ID" value="OKA25887.1"/>
    <property type="molecule type" value="Genomic_DNA"/>
</dbReference>
<keyword evidence="3" id="KW-0378">Hydrolase</keyword>
<evidence type="ECO:0000313" key="4">
    <source>
        <dbReference type="Proteomes" id="UP000185990"/>
    </source>
</evidence>
<gene>
    <name evidence="3" type="ORF">BOH74_07620</name>
</gene>
<feature type="domain" description="Beta-lactamase-related" evidence="2">
    <location>
        <begin position="37"/>
        <end position="313"/>
    </location>
</feature>
<proteinExistence type="predicted"/>